<proteinExistence type="predicted"/>
<evidence type="ECO:0000313" key="5">
    <source>
        <dbReference type="Proteomes" id="UP000181942"/>
    </source>
</evidence>
<dbReference type="Pfam" id="PF00239">
    <property type="entry name" value="Resolvase"/>
    <property type="match status" value="1"/>
</dbReference>
<evidence type="ECO:0000259" key="3">
    <source>
        <dbReference type="PROSITE" id="PS51737"/>
    </source>
</evidence>
<name>A0A1I2FIY7_9ACTN</name>
<protein>
    <submittedName>
        <fullName evidence="4">Recombinase zinc beta ribbon domain-containing protein</fullName>
    </submittedName>
</protein>
<dbReference type="PROSITE" id="PS51737">
    <property type="entry name" value="RECOMBINASE_DNA_BIND"/>
    <property type="match status" value="1"/>
</dbReference>
<evidence type="ECO:0000313" key="4">
    <source>
        <dbReference type="EMBL" id="SFF04506.1"/>
    </source>
</evidence>
<dbReference type="InterPro" id="IPR006119">
    <property type="entry name" value="Resolv_N"/>
</dbReference>
<dbReference type="AlphaFoldDB" id="A0A1I2FIY7"/>
<dbReference type="Gene3D" id="3.90.1750.20">
    <property type="entry name" value="Putative Large Serine Recombinase, Chain B, Domain 2"/>
    <property type="match status" value="1"/>
</dbReference>
<dbReference type="Gene3D" id="3.40.50.1390">
    <property type="entry name" value="Resolvase, N-terminal catalytic domain"/>
    <property type="match status" value="1"/>
</dbReference>
<dbReference type="InterPro" id="IPR038109">
    <property type="entry name" value="DNA_bind_recomb_sf"/>
</dbReference>
<dbReference type="SUPFAM" id="SSF53041">
    <property type="entry name" value="Resolvase-like"/>
    <property type="match status" value="1"/>
</dbReference>
<dbReference type="PANTHER" id="PTHR30461:SF2">
    <property type="entry name" value="SERINE RECOMBINASE PINE-RELATED"/>
    <property type="match status" value="1"/>
</dbReference>
<keyword evidence="2" id="KW-0233">DNA recombination</keyword>
<dbReference type="OrthoDB" id="4367319at2"/>
<evidence type="ECO:0000256" key="1">
    <source>
        <dbReference type="ARBA" id="ARBA00023125"/>
    </source>
</evidence>
<dbReference type="GO" id="GO:0003677">
    <property type="term" value="F:DNA binding"/>
    <property type="evidence" value="ECO:0007669"/>
    <property type="project" value="UniProtKB-KW"/>
</dbReference>
<sequence length="445" mass="48662">MSKPSCRRSPVIPPSARQPGALAALRLSTLTSATTSPGRQRAAIQLCTQRLGYTLIGEAADLGVSAHKTSPFERPFLSSWLRRPQEYDAVVWSHVDRAVRSVAHMTELITWGRWHNRTLVFARPEADCPLEVTPQADGVIIRLCMDLAYAAEQEARAISSRVTGSHGVLRAEGRHRGGLVPFGYRKAPHPSGIGWCLAPDPETTSTVRMIVEEVLAGRSLVAVARMLTEAGVLVPRDRHTQLQGRPLGGRRHGRDFEHFRWTSGTLSKVLRSPSLMGHRVHRAQTVRDNEGAPVPIGPPLLAEDEFHALQDVLLARSNGTRRQRTTTSALLTGVAYCAGCDGRMYFAARKGYPYGDYMCRATARGEVCPAPAGMRSDWLEEYAVNEYRQTITAEAEVTREHLLHRGVRVTVAKGRSGGGPTRLTGPDVSRLAFAMGETSAARQGG</sequence>
<dbReference type="Proteomes" id="UP000181942">
    <property type="component" value="Unassembled WGS sequence"/>
</dbReference>
<dbReference type="Pfam" id="PF13408">
    <property type="entry name" value="Zn_ribbon_recom"/>
    <property type="match status" value="1"/>
</dbReference>
<dbReference type="CDD" id="cd00338">
    <property type="entry name" value="Ser_Recombinase"/>
    <property type="match status" value="1"/>
</dbReference>
<dbReference type="PANTHER" id="PTHR30461">
    <property type="entry name" value="DNA-INVERTASE FROM LAMBDOID PROPHAGE"/>
    <property type="match status" value="1"/>
</dbReference>
<evidence type="ECO:0000256" key="2">
    <source>
        <dbReference type="ARBA" id="ARBA00023172"/>
    </source>
</evidence>
<dbReference type="InterPro" id="IPR036162">
    <property type="entry name" value="Resolvase-like_N_sf"/>
</dbReference>
<dbReference type="Pfam" id="PF07508">
    <property type="entry name" value="Recombinase"/>
    <property type="match status" value="1"/>
</dbReference>
<dbReference type="RefSeq" id="WP_075027244.1">
    <property type="nucleotide sequence ID" value="NZ_FONR01000003.1"/>
</dbReference>
<dbReference type="GO" id="GO:0000150">
    <property type="term" value="F:DNA strand exchange activity"/>
    <property type="evidence" value="ECO:0007669"/>
    <property type="project" value="InterPro"/>
</dbReference>
<organism evidence="4 5">
    <name type="scientific">Streptomyces mirabilis</name>
    <dbReference type="NCBI Taxonomy" id="68239"/>
    <lineage>
        <taxon>Bacteria</taxon>
        <taxon>Bacillati</taxon>
        <taxon>Actinomycetota</taxon>
        <taxon>Actinomycetes</taxon>
        <taxon>Kitasatosporales</taxon>
        <taxon>Streptomycetaceae</taxon>
        <taxon>Streptomyces</taxon>
    </lineage>
</organism>
<keyword evidence="1" id="KW-0238">DNA-binding</keyword>
<dbReference type="InterPro" id="IPR025827">
    <property type="entry name" value="Zn_ribbon_recom_dom"/>
</dbReference>
<feature type="domain" description="Recombinase" evidence="3">
    <location>
        <begin position="181"/>
        <end position="319"/>
    </location>
</feature>
<accession>A0A1I2FIY7</accession>
<gene>
    <name evidence="4" type="ORF">SAMN02787118_103464</name>
</gene>
<dbReference type="InterPro" id="IPR050639">
    <property type="entry name" value="SSR_resolvase"/>
</dbReference>
<dbReference type="InterPro" id="IPR011109">
    <property type="entry name" value="DNA_bind_recombinase_dom"/>
</dbReference>
<reference evidence="4 5" key="1">
    <citation type="submission" date="2016-10" db="EMBL/GenBank/DDBJ databases">
        <authorList>
            <person name="de Groot N.N."/>
        </authorList>
    </citation>
    <scope>NUCLEOTIDE SEQUENCE [LARGE SCALE GENOMIC DNA]</scope>
    <source>
        <strain evidence="4 5">OK461</strain>
    </source>
</reference>
<dbReference type="SMART" id="SM00857">
    <property type="entry name" value="Resolvase"/>
    <property type="match status" value="1"/>
</dbReference>
<dbReference type="EMBL" id="FONR01000003">
    <property type="protein sequence ID" value="SFF04506.1"/>
    <property type="molecule type" value="Genomic_DNA"/>
</dbReference>